<name>A0A2U2X954_9FLAO</name>
<dbReference type="Pfam" id="PF12771">
    <property type="entry name" value="SusD-like_2"/>
    <property type="match status" value="1"/>
</dbReference>
<reference evidence="2" key="2">
    <citation type="submission" date="2018-05" db="EMBL/GenBank/DDBJ databases">
        <title>Algibacter marinivivus sp. nov., isolated from sample around a algae.</title>
        <authorList>
            <person name="Lu D."/>
        </authorList>
    </citation>
    <scope>NUCLEOTIDE SEQUENCE [LARGE SCALE GENOMIC DNA]</scope>
    <source>
        <strain evidence="2">ZY111</strain>
    </source>
</reference>
<dbReference type="RefSeq" id="WP_109352273.1">
    <property type="nucleotide sequence ID" value="NZ_QFRI01000001.1"/>
</dbReference>
<dbReference type="EMBL" id="QFRI01000001">
    <property type="protein sequence ID" value="PWH84270.1"/>
    <property type="molecule type" value="Genomic_DNA"/>
</dbReference>
<reference evidence="2" key="3">
    <citation type="submission" date="2018-05" db="EMBL/GenBank/DDBJ databases">
        <authorList>
            <person name="Lu D."/>
        </authorList>
    </citation>
    <scope>NUCLEOTIDE SEQUENCE [LARGE SCALE GENOMIC DNA]</scope>
    <source>
        <strain evidence="2">ZY111</strain>
    </source>
</reference>
<dbReference type="Gene3D" id="1.25.40.390">
    <property type="match status" value="1"/>
</dbReference>
<dbReference type="InterPro" id="IPR011990">
    <property type="entry name" value="TPR-like_helical_dom_sf"/>
</dbReference>
<protein>
    <recommendedName>
        <fullName evidence="3">SusD/RagB family nutrient-binding outer membrane lipoprotein</fullName>
    </recommendedName>
</protein>
<comment type="caution">
    <text evidence="1">The sequence shown here is derived from an EMBL/GenBank/DDBJ whole genome shotgun (WGS) entry which is preliminary data.</text>
</comment>
<gene>
    <name evidence="1" type="ORF">DIS18_06970</name>
</gene>
<dbReference type="PROSITE" id="PS51257">
    <property type="entry name" value="PROKAR_LIPOPROTEIN"/>
    <property type="match status" value="1"/>
</dbReference>
<proteinExistence type="predicted"/>
<organism evidence="1 2">
    <name type="scientific">Algibacter marinivivus</name>
    <dbReference type="NCBI Taxonomy" id="2100723"/>
    <lineage>
        <taxon>Bacteria</taxon>
        <taxon>Pseudomonadati</taxon>
        <taxon>Bacteroidota</taxon>
        <taxon>Flavobacteriia</taxon>
        <taxon>Flavobacteriales</taxon>
        <taxon>Flavobacteriaceae</taxon>
        <taxon>Algibacter</taxon>
    </lineage>
</organism>
<keyword evidence="2" id="KW-1185">Reference proteome</keyword>
<dbReference type="Proteomes" id="UP000245375">
    <property type="component" value="Unassembled WGS sequence"/>
</dbReference>
<dbReference type="InterPro" id="IPR041662">
    <property type="entry name" value="SusD-like_2"/>
</dbReference>
<dbReference type="SUPFAM" id="SSF48452">
    <property type="entry name" value="TPR-like"/>
    <property type="match status" value="1"/>
</dbReference>
<evidence type="ECO:0000313" key="2">
    <source>
        <dbReference type="Proteomes" id="UP000245375"/>
    </source>
</evidence>
<evidence type="ECO:0008006" key="3">
    <source>
        <dbReference type="Google" id="ProtNLM"/>
    </source>
</evidence>
<dbReference type="AlphaFoldDB" id="A0A2U2X954"/>
<accession>A0A2U2X954</accession>
<evidence type="ECO:0000313" key="1">
    <source>
        <dbReference type="EMBL" id="PWH84270.1"/>
    </source>
</evidence>
<sequence>MKKIILILIGFGILFSCDSQLDINRDPDNLTPAQLAFEVELPGSITAVAGVQGANWALIGGIWAQMWSQSPGSSQYRVVDSYALGTTDGISTGGWNAAYDGLLDIRNIKKKALAAENWNYYLIATTLEVYVSQMLTDWYGDIPYSEANDPAIFQPNFDDAQSVYDLMITDLDDALGRNLASSQGSTPGIDDLVFGGDMSGWTKFANTLKLKLFLRQTEARPSVAQAGITAMINTGVQFLDLDASVTGFTDAPNISNPLYESDKRQLNTSLNLRASTTMHSYLTDNLDPRRDLFYTSGNPVDQGDFNNPAGPNTFAVSILSPTTPVYFISHEESLLMQAEAMERYNSGTGAKALYDAAVSENFNKWGLDGSTFVAASGAYEYPSGTFDENLTSIITQKWVASYPGNGAEAFFEWQRTGIPATSAVTQSEPAGSGSRNPAYVSGEFAVSLNGVLGAGFPQRLLYPNGETARNLNAPDVVPITTAIWWNQ</sequence>
<reference evidence="1 2" key="1">
    <citation type="submission" date="2018-05" db="EMBL/GenBank/DDBJ databases">
        <title>Algibacter marinivivus sp. nov., isolated from sample around a algae.</title>
        <authorList>
            <person name="Zhong X."/>
        </authorList>
    </citation>
    <scope>NUCLEOTIDE SEQUENCE [LARGE SCALE GENOMIC DNA]</scope>
    <source>
        <strain evidence="1 2">ZY111</strain>
    </source>
</reference>
<dbReference type="OrthoDB" id="725917at2"/>